<accession>A0ABY6GT20</accession>
<dbReference type="Proteomes" id="UP001163255">
    <property type="component" value="Chromosome"/>
</dbReference>
<protein>
    <submittedName>
        <fullName evidence="2">Uncharacterized protein</fullName>
    </submittedName>
</protein>
<gene>
    <name evidence="2" type="ORF">NX720_23235</name>
</gene>
<name>A0ABY6GT20_9GAMM</name>
<evidence type="ECO:0000313" key="2">
    <source>
        <dbReference type="EMBL" id="UYM15707.1"/>
    </source>
</evidence>
<sequence length="500" mass="54624">MSQIPGNKLSINYQTHGLKASDKNDESKVGRGLGKVKITNLAKPGNYLARQQSASTAGMSRHILLRERVTQVLPGEAVQQIVNNPKPSQIRNGASAGKPPIAPKPDLKSKPEASQQASSQSENISGTITTPADIEANQEIHPLDSASRAGVKASPLPESVQKIVEAGLNTKEGKKLQDVFMHYTHEVMAYVKQHYDGEGNPPVELQEAFYNGMIELAAHGDYLKSLWFIPSSTSGTLLRGLVSSTVPLGGMVASLAPVVTGVSRFKPRNKKKLALLASTIFQIRQAAAAKDEAMVGSITSTVTRKGLFTPDEQKRLFQTAMGLEPVSGIALRADLKNTLRDIDKLKIKLDNPDLSGAQRQALEAEQQNKRSAAASLRNMITAHDQVMAKGEKRSLDDVWDQSYLRLEQRLTKRLQEDLQTFHDKALLPASRKAFLNPEKIIRAAESELRKDAEGTARGKKKLLEQEGNTQESLTSEILAERKAGIKGILEQAIKAYQQKP</sequence>
<feature type="compositionally biased region" description="Basic and acidic residues" evidence="1">
    <location>
        <begin position="449"/>
        <end position="464"/>
    </location>
</feature>
<evidence type="ECO:0000313" key="3">
    <source>
        <dbReference type="Proteomes" id="UP001163255"/>
    </source>
</evidence>
<keyword evidence="3" id="KW-1185">Reference proteome</keyword>
<feature type="compositionally biased region" description="Polar residues" evidence="1">
    <location>
        <begin position="466"/>
        <end position="475"/>
    </location>
</feature>
<reference evidence="2" key="1">
    <citation type="submission" date="2022-10" db="EMBL/GenBank/DDBJ databases">
        <title>Completed Genome Sequence of two octocoral isolated bacterium, Endozoicomonas euniceicola EF212T and Endozoicomonas gorgoniicola PS125T.</title>
        <authorList>
            <person name="Chiou Y.-J."/>
            <person name="Chen Y.-H."/>
        </authorList>
    </citation>
    <scope>NUCLEOTIDE SEQUENCE</scope>
    <source>
        <strain evidence="2">EF212</strain>
    </source>
</reference>
<organism evidence="2 3">
    <name type="scientific">Endozoicomonas euniceicola</name>
    <dbReference type="NCBI Taxonomy" id="1234143"/>
    <lineage>
        <taxon>Bacteria</taxon>
        <taxon>Pseudomonadati</taxon>
        <taxon>Pseudomonadota</taxon>
        <taxon>Gammaproteobacteria</taxon>
        <taxon>Oceanospirillales</taxon>
        <taxon>Endozoicomonadaceae</taxon>
        <taxon>Endozoicomonas</taxon>
    </lineage>
</organism>
<evidence type="ECO:0000256" key="1">
    <source>
        <dbReference type="SAM" id="MobiDB-lite"/>
    </source>
</evidence>
<feature type="compositionally biased region" description="Polar residues" evidence="1">
    <location>
        <begin position="81"/>
        <end position="92"/>
    </location>
</feature>
<dbReference type="EMBL" id="CP103300">
    <property type="protein sequence ID" value="UYM15707.1"/>
    <property type="molecule type" value="Genomic_DNA"/>
</dbReference>
<proteinExistence type="predicted"/>
<feature type="region of interest" description="Disordered" evidence="1">
    <location>
        <begin position="81"/>
        <end position="126"/>
    </location>
</feature>
<feature type="region of interest" description="Disordered" evidence="1">
    <location>
        <begin position="449"/>
        <end position="475"/>
    </location>
</feature>
<dbReference type="RefSeq" id="WP_262597865.1">
    <property type="nucleotide sequence ID" value="NZ_CP103300.1"/>
</dbReference>